<organism evidence="9 10">
    <name type="scientific">Henosepilachna vigintioctopunctata</name>
    <dbReference type="NCBI Taxonomy" id="420089"/>
    <lineage>
        <taxon>Eukaryota</taxon>
        <taxon>Metazoa</taxon>
        <taxon>Ecdysozoa</taxon>
        <taxon>Arthropoda</taxon>
        <taxon>Hexapoda</taxon>
        <taxon>Insecta</taxon>
        <taxon>Pterygota</taxon>
        <taxon>Neoptera</taxon>
        <taxon>Endopterygota</taxon>
        <taxon>Coleoptera</taxon>
        <taxon>Polyphaga</taxon>
        <taxon>Cucujiformia</taxon>
        <taxon>Coccinelloidea</taxon>
        <taxon>Coccinellidae</taxon>
        <taxon>Epilachninae</taxon>
        <taxon>Epilachnini</taxon>
        <taxon>Henosepilachna</taxon>
    </lineage>
</organism>
<dbReference type="FunFam" id="1.20.1250.20:FF:000423">
    <property type="entry name" value="Putative inorganic phosphate cotransporter-like Protein"/>
    <property type="match status" value="1"/>
</dbReference>
<feature type="transmembrane region" description="Helical" evidence="7">
    <location>
        <begin position="159"/>
        <end position="180"/>
    </location>
</feature>
<dbReference type="PANTHER" id="PTHR11662">
    <property type="entry name" value="SOLUTE CARRIER FAMILY 17"/>
    <property type="match status" value="1"/>
</dbReference>
<sequence>MVYCLARYYTAVLLSSGLAIIYGLMVNYHITVLTMINRSAIRNEEGADIRIINSKNGLFSWSSTMQGLQISAYFWGYLLGQLQGGRESEIYSPKWTMFFGVSLNVIFTLLTPMMSNIHAGAVVVGRVIEGIGGGVCFPATHILLERWSPPEERGLMDMITHAGTAAGITIFTLASGIIAATIGWKRVFYIEGLLSIIWLIIWMFFITDFPEEQTFMSDKERVFIIDSINEEEVNSGKSYLKVPWKDIFTSLPFWSIVIAHACSNWGWYLILTELPTYMKDVLNLDIKMNSFLSAIPYLSMLTFSIVLGGLIDLFLLIGIFTTTFGRKLATFFASFIPCICFALLCFITEPVYAVILMTISITCIGGMYSGFLSNHKDLSPNFAGTLLMITNTIASVPGIAVPLLVGWLNDQYPSIQLWRIVFCLTSLLYVVEFTVYLVFGSGNEQSWNKPSN</sequence>
<dbReference type="AlphaFoldDB" id="A0AAW1V7N2"/>
<dbReference type="EMBL" id="JARQZJ010000121">
    <property type="protein sequence ID" value="KAK9888181.1"/>
    <property type="molecule type" value="Genomic_DNA"/>
</dbReference>
<feature type="transmembrane region" description="Helical" evidence="7">
    <location>
        <begin position="251"/>
        <end position="270"/>
    </location>
</feature>
<dbReference type="PROSITE" id="PS50850">
    <property type="entry name" value="MFS"/>
    <property type="match status" value="1"/>
</dbReference>
<feature type="transmembrane region" description="Helical" evidence="7">
    <location>
        <begin position="187"/>
        <end position="206"/>
    </location>
</feature>
<dbReference type="InterPro" id="IPR050382">
    <property type="entry name" value="MFS_Na/Anion_cotransporter"/>
</dbReference>
<evidence type="ECO:0000256" key="4">
    <source>
        <dbReference type="ARBA" id="ARBA00022847"/>
    </source>
</evidence>
<keyword evidence="2" id="KW-0813">Transport</keyword>
<feature type="transmembrane region" description="Helical" evidence="7">
    <location>
        <begin position="328"/>
        <end position="346"/>
    </location>
</feature>
<evidence type="ECO:0000313" key="10">
    <source>
        <dbReference type="Proteomes" id="UP001431783"/>
    </source>
</evidence>
<feature type="transmembrane region" description="Helical" evidence="7">
    <location>
        <begin position="291"/>
        <end position="322"/>
    </location>
</feature>
<feature type="transmembrane region" description="Helical" evidence="7">
    <location>
        <begin position="57"/>
        <end position="75"/>
    </location>
</feature>
<feature type="transmembrane region" description="Helical" evidence="7">
    <location>
        <begin position="12"/>
        <end position="36"/>
    </location>
</feature>
<dbReference type="GO" id="GO:0015293">
    <property type="term" value="F:symporter activity"/>
    <property type="evidence" value="ECO:0007669"/>
    <property type="project" value="UniProtKB-KW"/>
</dbReference>
<dbReference type="SUPFAM" id="SSF103473">
    <property type="entry name" value="MFS general substrate transporter"/>
    <property type="match status" value="1"/>
</dbReference>
<dbReference type="PANTHER" id="PTHR11662:SF457">
    <property type="entry name" value="MAJOR FACILITATOR SUPERFAMILY TRANSPORTER 3"/>
    <property type="match status" value="1"/>
</dbReference>
<feature type="transmembrane region" description="Helical" evidence="7">
    <location>
        <begin position="95"/>
        <end position="111"/>
    </location>
</feature>
<evidence type="ECO:0000256" key="2">
    <source>
        <dbReference type="ARBA" id="ARBA00022448"/>
    </source>
</evidence>
<evidence type="ECO:0000256" key="1">
    <source>
        <dbReference type="ARBA" id="ARBA00004141"/>
    </source>
</evidence>
<dbReference type="GO" id="GO:0016020">
    <property type="term" value="C:membrane"/>
    <property type="evidence" value="ECO:0007669"/>
    <property type="project" value="UniProtKB-SubCell"/>
</dbReference>
<feature type="domain" description="Major facilitator superfamily (MFS) profile" evidence="8">
    <location>
        <begin position="15"/>
        <end position="444"/>
    </location>
</feature>
<dbReference type="InterPro" id="IPR011701">
    <property type="entry name" value="MFS"/>
</dbReference>
<evidence type="ECO:0000256" key="6">
    <source>
        <dbReference type="ARBA" id="ARBA00023136"/>
    </source>
</evidence>
<keyword evidence="5 7" id="KW-1133">Transmembrane helix</keyword>
<feature type="transmembrane region" description="Helical" evidence="7">
    <location>
        <begin position="123"/>
        <end position="144"/>
    </location>
</feature>
<name>A0AAW1V7N2_9CUCU</name>
<dbReference type="InterPro" id="IPR036259">
    <property type="entry name" value="MFS_trans_sf"/>
</dbReference>
<reference evidence="9 10" key="1">
    <citation type="submission" date="2023-03" db="EMBL/GenBank/DDBJ databases">
        <title>Genome insight into feeding habits of ladybird beetles.</title>
        <authorList>
            <person name="Li H.-S."/>
            <person name="Huang Y.-H."/>
            <person name="Pang H."/>
        </authorList>
    </citation>
    <scope>NUCLEOTIDE SEQUENCE [LARGE SCALE GENOMIC DNA]</scope>
    <source>
        <strain evidence="9">SYSU_2023b</strain>
        <tissue evidence="9">Whole body</tissue>
    </source>
</reference>
<dbReference type="Pfam" id="PF07690">
    <property type="entry name" value="MFS_1"/>
    <property type="match status" value="1"/>
</dbReference>
<evidence type="ECO:0000256" key="3">
    <source>
        <dbReference type="ARBA" id="ARBA00022692"/>
    </source>
</evidence>
<accession>A0AAW1V7N2</accession>
<feature type="transmembrane region" description="Helical" evidence="7">
    <location>
        <begin position="383"/>
        <end position="405"/>
    </location>
</feature>
<evidence type="ECO:0000256" key="5">
    <source>
        <dbReference type="ARBA" id="ARBA00022989"/>
    </source>
</evidence>
<evidence type="ECO:0000259" key="8">
    <source>
        <dbReference type="PROSITE" id="PS50850"/>
    </source>
</evidence>
<proteinExistence type="predicted"/>
<comment type="subcellular location">
    <subcellularLocation>
        <location evidence="1">Membrane</location>
        <topology evidence="1">Multi-pass membrane protein</topology>
    </subcellularLocation>
</comment>
<keyword evidence="3 7" id="KW-0812">Transmembrane</keyword>
<dbReference type="Proteomes" id="UP001431783">
    <property type="component" value="Unassembled WGS sequence"/>
</dbReference>
<evidence type="ECO:0000313" key="9">
    <source>
        <dbReference type="EMBL" id="KAK9888181.1"/>
    </source>
</evidence>
<feature type="transmembrane region" description="Helical" evidence="7">
    <location>
        <begin position="417"/>
        <end position="439"/>
    </location>
</feature>
<dbReference type="InterPro" id="IPR020846">
    <property type="entry name" value="MFS_dom"/>
</dbReference>
<dbReference type="GO" id="GO:0006820">
    <property type="term" value="P:monoatomic anion transport"/>
    <property type="evidence" value="ECO:0007669"/>
    <property type="project" value="TreeGrafter"/>
</dbReference>
<comment type="caution">
    <text evidence="9">The sequence shown here is derived from an EMBL/GenBank/DDBJ whole genome shotgun (WGS) entry which is preliminary data.</text>
</comment>
<keyword evidence="10" id="KW-1185">Reference proteome</keyword>
<dbReference type="FunFam" id="1.20.1250.20:FF:000003">
    <property type="entry name" value="Solute carrier family 17 member 3"/>
    <property type="match status" value="1"/>
</dbReference>
<keyword evidence="6 7" id="KW-0472">Membrane</keyword>
<feature type="transmembrane region" description="Helical" evidence="7">
    <location>
        <begin position="351"/>
        <end position="371"/>
    </location>
</feature>
<dbReference type="Gene3D" id="1.20.1250.20">
    <property type="entry name" value="MFS general substrate transporter like domains"/>
    <property type="match status" value="2"/>
</dbReference>
<keyword evidence="4" id="KW-0769">Symport</keyword>
<protein>
    <recommendedName>
        <fullName evidence="8">Major facilitator superfamily (MFS) profile domain-containing protein</fullName>
    </recommendedName>
</protein>
<evidence type="ECO:0000256" key="7">
    <source>
        <dbReference type="SAM" id="Phobius"/>
    </source>
</evidence>
<gene>
    <name evidence="9" type="ORF">WA026_000450</name>
</gene>